<proteinExistence type="predicted"/>
<dbReference type="PATRIC" id="fig|1208323.3.peg.1509"/>
<protein>
    <submittedName>
        <fullName evidence="2">ArsR family transcriptional regulator</fullName>
    </submittedName>
</protein>
<dbReference type="RefSeq" id="WP_009571403.1">
    <property type="nucleotide sequence ID" value="NZ_AMRK01000003.1"/>
</dbReference>
<comment type="caution">
    <text evidence="2">The sequence shown here is derived from an EMBL/GenBank/DDBJ whole genome shotgun (WGS) entry which is preliminary data.</text>
</comment>
<dbReference type="EMBL" id="AMRK01000003">
    <property type="protein sequence ID" value="EKE72769.1"/>
    <property type="molecule type" value="Genomic_DNA"/>
</dbReference>
<evidence type="ECO:0000313" key="3">
    <source>
        <dbReference type="Proteomes" id="UP000006762"/>
    </source>
</evidence>
<name>K2JQQ2_9RHOB</name>
<evidence type="ECO:0000256" key="1">
    <source>
        <dbReference type="SAM" id="MobiDB-lite"/>
    </source>
</evidence>
<organism evidence="2 3">
    <name type="scientific">Celeribacter baekdonensis B30</name>
    <dbReference type="NCBI Taxonomy" id="1208323"/>
    <lineage>
        <taxon>Bacteria</taxon>
        <taxon>Pseudomonadati</taxon>
        <taxon>Pseudomonadota</taxon>
        <taxon>Alphaproteobacteria</taxon>
        <taxon>Rhodobacterales</taxon>
        <taxon>Roseobacteraceae</taxon>
        <taxon>Celeribacter</taxon>
    </lineage>
</organism>
<sequence>MALADPIRRRILHFRPEPLSEVQQWITSQQAFWANRLQAIDDLLTAEDAATEIPLPRRKRMSRKIESKTAHEFKASADPVKRQHSLAAPESGGIGCISARVERRGA</sequence>
<evidence type="ECO:0000313" key="2">
    <source>
        <dbReference type="EMBL" id="EKE72769.1"/>
    </source>
</evidence>
<feature type="compositionally biased region" description="Basic and acidic residues" evidence="1">
    <location>
        <begin position="63"/>
        <end position="81"/>
    </location>
</feature>
<dbReference type="AlphaFoldDB" id="K2JQQ2"/>
<keyword evidence="3" id="KW-1185">Reference proteome</keyword>
<accession>K2JQQ2</accession>
<dbReference type="Proteomes" id="UP000006762">
    <property type="component" value="Unassembled WGS sequence"/>
</dbReference>
<gene>
    <name evidence="2" type="ORF">B30_07296</name>
</gene>
<feature type="region of interest" description="Disordered" evidence="1">
    <location>
        <begin position="57"/>
        <end position="92"/>
    </location>
</feature>
<reference evidence="2 3" key="1">
    <citation type="submission" date="2012-09" db="EMBL/GenBank/DDBJ databases">
        <title>Celeribacter baekdonensis B30 Genome Sequencing.</title>
        <authorList>
            <person name="Wang W."/>
        </authorList>
    </citation>
    <scope>NUCLEOTIDE SEQUENCE [LARGE SCALE GENOMIC DNA]</scope>
    <source>
        <strain evidence="2 3">B30</strain>
    </source>
</reference>